<dbReference type="SMART" id="SM00091">
    <property type="entry name" value="PAS"/>
    <property type="match status" value="2"/>
</dbReference>
<dbReference type="SUPFAM" id="SSF55785">
    <property type="entry name" value="PYP-like sensor domain (PAS domain)"/>
    <property type="match status" value="2"/>
</dbReference>
<evidence type="ECO:0000259" key="8">
    <source>
        <dbReference type="PROSITE" id="PS50112"/>
    </source>
</evidence>
<evidence type="ECO:0000256" key="3">
    <source>
        <dbReference type="ARBA" id="ARBA00023015"/>
    </source>
</evidence>
<dbReference type="InterPro" id="IPR000014">
    <property type="entry name" value="PAS"/>
</dbReference>
<keyword evidence="11" id="KW-1185">Reference proteome</keyword>
<evidence type="ECO:0000256" key="2">
    <source>
        <dbReference type="ARBA" id="ARBA00022737"/>
    </source>
</evidence>
<name>A0ABP1R5P3_9HEXA</name>
<dbReference type="InterPro" id="IPR001067">
    <property type="entry name" value="Nuc_translocat"/>
</dbReference>
<dbReference type="PROSITE" id="PS50112">
    <property type="entry name" value="PAS"/>
    <property type="match status" value="2"/>
</dbReference>
<dbReference type="PRINTS" id="PR00785">
    <property type="entry name" value="NCTRNSLOCATR"/>
</dbReference>
<dbReference type="CDD" id="cd11391">
    <property type="entry name" value="bHLH_PAS"/>
    <property type="match status" value="1"/>
</dbReference>
<dbReference type="InterPro" id="IPR035965">
    <property type="entry name" value="PAS-like_dom_sf"/>
</dbReference>
<dbReference type="Gene3D" id="4.10.280.10">
    <property type="entry name" value="Helix-loop-helix DNA-binding domain"/>
    <property type="match status" value="1"/>
</dbReference>
<dbReference type="InterPro" id="IPR013767">
    <property type="entry name" value="PAS_fold"/>
</dbReference>
<feature type="domain" description="BHLH" evidence="9">
    <location>
        <begin position="26"/>
        <end position="79"/>
    </location>
</feature>
<dbReference type="InterPro" id="IPR011598">
    <property type="entry name" value="bHLH_dom"/>
</dbReference>
<evidence type="ECO:0000256" key="6">
    <source>
        <dbReference type="ARBA" id="ARBA00023242"/>
    </source>
</evidence>
<comment type="caution">
    <text evidence="10">The sequence shown here is derived from an EMBL/GenBank/DDBJ whole genome shotgun (WGS) entry which is preliminary data.</text>
</comment>
<dbReference type="NCBIfam" id="TIGR00229">
    <property type="entry name" value="sensory_box"/>
    <property type="match status" value="1"/>
</dbReference>
<proteinExistence type="predicted"/>
<evidence type="ECO:0000256" key="4">
    <source>
        <dbReference type="ARBA" id="ARBA00023125"/>
    </source>
</evidence>
<evidence type="ECO:0000256" key="1">
    <source>
        <dbReference type="ARBA" id="ARBA00004123"/>
    </source>
</evidence>
<keyword evidence="3" id="KW-0805">Transcription regulation</keyword>
<dbReference type="SMART" id="SM00353">
    <property type="entry name" value="HLH"/>
    <property type="match status" value="1"/>
</dbReference>
<evidence type="ECO:0000313" key="10">
    <source>
        <dbReference type="EMBL" id="CAL8115274.1"/>
    </source>
</evidence>
<dbReference type="InterPro" id="IPR036638">
    <property type="entry name" value="HLH_DNA-bd_sf"/>
</dbReference>
<feature type="domain" description="PAS" evidence="8">
    <location>
        <begin position="108"/>
        <end position="165"/>
    </location>
</feature>
<dbReference type="SUPFAM" id="SSF47459">
    <property type="entry name" value="HLH, helix-loop-helix DNA-binding domain"/>
    <property type="match status" value="1"/>
</dbReference>
<keyword evidence="2" id="KW-0677">Repeat</keyword>
<dbReference type="Proteomes" id="UP001642540">
    <property type="component" value="Unassembled WGS sequence"/>
</dbReference>
<dbReference type="Gene3D" id="3.30.450.20">
    <property type="entry name" value="PAS domain"/>
    <property type="match status" value="2"/>
</dbReference>
<feature type="domain" description="PAS" evidence="8">
    <location>
        <begin position="300"/>
        <end position="334"/>
    </location>
</feature>
<evidence type="ECO:0000256" key="5">
    <source>
        <dbReference type="ARBA" id="ARBA00023163"/>
    </source>
</evidence>
<keyword evidence="5" id="KW-0804">Transcription</keyword>
<evidence type="ECO:0000259" key="9">
    <source>
        <dbReference type="PROSITE" id="PS50888"/>
    </source>
</evidence>
<dbReference type="Pfam" id="PF00989">
    <property type="entry name" value="PAS"/>
    <property type="match status" value="1"/>
</dbReference>
<feature type="region of interest" description="Disordered" evidence="7">
    <location>
        <begin position="452"/>
        <end position="471"/>
    </location>
</feature>
<comment type="subcellular location">
    <subcellularLocation>
        <location evidence="1">Nucleus</location>
    </subcellularLocation>
</comment>
<sequence length="658" mass="73141">MDMQGQIYIDYPYNGGEYDHLPGSSSSRLMRNLAEKMRRDKLNTYISELSTLVPIVAMATKRMDKTSVLRLSANFLRIHLSLKQNQKKETTTNNYAPNGLEAQLSSVLLDSMEGFMLIVTSSGKIVYVSDTVEKLLGHSQLDLMGQSLYTVCHNGDVELLRHHLQPSKPFDPTKDNDADSAEASIECVPRSPSFYGGKPEEAMSGLSSGERRSFYIRLAERTMARGDPTRHVTVHMIGVLRPPSKKDDKKANKKKDCSSTTAGEEHLLVCVARPFRNKGITELSLMEAIQDEYVTRHLPDGRIIYTDHRIAFVAGYLTEEVMGMSAFNFIHQDDLPWATVANRQMFSSVEGQGYSVYRLRSKTGTLIYLRTRGYLEFNKTTQKVESFVCINTLLTTEEGDKELEKERERITPFITFQQVTTTSTNASSSNVLPSTPTNESIVSKIVTTYTSTTVSRKEKPQSTSTKEPNSSILPRSSIVEIAELPSIEEPSNAMSLMTSPKQLTQGGVELHHVNGDSLINNHVNMSVADAVPTISSPQVSPINMLHDVMDGTSLDQIVHIPISNPLSAGALSLLQPNVVAMSEPHVHQLARRDIMPTRLKRSFSEIEEMMVTSSAKRAIVPTAAFITSYGPLHHSPHLGSKWGTETATMIFDQHNNND</sequence>
<gene>
    <name evidence="10" type="ORF">ODALV1_LOCUS16779</name>
</gene>
<dbReference type="Pfam" id="PF14598">
    <property type="entry name" value="PAS_11"/>
    <property type="match status" value="1"/>
</dbReference>
<dbReference type="Pfam" id="PF00010">
    <property type="entry name" value="HLH"/>
    <property type="match status" value="1"/>
</dbReference>
<organism evidence="10 11">
    <name type="scientific">Orchesella dallaii</name>
    <dbReference type="NCBI Taxonomy" id="48710"/>
    <lineage>
        <taxon>Eukaryota</taxon>
        <taxon>Metazoa</taxon>
        <taxon>Ecdysozoa</taxon>
        <taxon>Arthropoda</taxon>
        <taxon>Hexapoda</taxon>
        <taxon>Collembola</taxon>
        <taxon>Entomobryomorpha</taxon>
        <taxon>Entomobryoidea</taxon>
        <taxon>Orchesellidae</taxon>
        <taxon>Orchesellinae</taxon>
        <taxon>Orchesella</taxon>
    </lineage>
</organism>
<evidence type="ECO:0000313" key="11">
    <source>
        <dbReference type="Proteomes" id="UP001642540"/>
    </source>
</evidence>
<keyword evidence="4" id="KW-0238">DNA-binding</keyword>
<evidence type="ECO:0008006" key="12">
    <source>
        <dbReference type="Google" id="ProtNLM"/>
    </source>
</evidence>
<dbReference type="PROSITE" id="PS50888">
    <property type="entry name" value="BHLH"/>
    <property type="match status" value="1"/>
</dbReference>
<keyword evidence="6" id="KW-0539">Nucleus</keyword>
<reference evidence="10 11" key="1">
    <citation type="submission" date="2024-08" db="EMBL/GenBank/DDBJ databases">
        <authorList>
            <person name="Cucini C."/>
            <person name="Frati F."/>
        </authorList>
    </citation>
    <scope>NUCLEOTIDE SEQUENCE [LARGE SCALE GENOMIC DNA]</scope>
</reference>
<feature type="compositionally biased region" description="Polar residues" evidence="7">
    <location>
        <begin position="461"/>
        <end position="471"/>
    </location>
</feature>
<accession>A0ABP1R5P3</accession>
<evidence type="ECO:0000256" key="7">
    <source>
        <dbReference type="SAM" id="MobiDB-lite"/>
    </source>
</evidence>
<dbReference type="EMBL" id="CAXLJM020000051">
    <property type="protein sequence ID" value="CAL8115274.1"/>
    <property type="molecule type" value="Genomic_DNA"/>
</dbReference>
<protein>
    <recommendedName>
        <fullName evidence="12">Aryl hydrocarbon receptor nuclear translocator-like protein 1</fullName>
    </recommendedName>
</protein>
<dbReference type="CDD" id="cd00130">
    <property type="entry name" value="PAS"/>
    <property type="match status" value="2"/>
</dbReference>
<dbReference type="InterPro" id="IPR050933">
    <property type="entry name" value="Circadian_TF"/>
</dbReference>
<dbReference type="PANTHER" id="PTHR23042">
    <property type="entry name" value="CIRCADIAN PROTEIN CLOCK/ARNT/BMAL/PAS"/>
    <property type="match status" value="1"/>
</dbReference>